<feature type="signal peptide" evidence="1">
    <location>
        <begin position="1"/>
        <end position="20"/>
    </location>
</feature>
<accession>A0A7K1T0D2</accession>
<dbReference type="NCBIfam" id="TIGR03780">
    <property type="entry name" value="Bac_Flav_CT_N"/>
    <property type="match status" value="1"/>
</dbReference>
<evidence type="ECO:0000313" key="2">
    <source>
        <dbReference type="EMBL" id="MVN23019.1"/>
    </source>
</evidence>
<proteinExistence type="predicted"/>
<dbReference type="EMBL" id="WPIK01000016">
    <property type="protein sequence ID" value="MVN23019.1"/>
    <property type="molecule type" value="Genomic_DNA"/>
</dbReference>
<protein>
    <submittedName>
        <fullName evidence="2">Conjugative transposon protein TraN</fullName>
    </submittedName>
</protein>
<dbReference type="InterPro" id="IPR022298">
    <property type="entry name" value="Conjug_transposon_TraN"/>
</dbReference>
<feature type="chain" id="PRO_5029772353" evidence="1">
    <location>
        <begin position="21"/>
        <end position="282"/>
    </location>
</feature>
<reference evidence="2 3" key="1">
    <citation type="submission" date="2019-12" db="EMBL/GenBank/DDBJ databases">
        <title>Mucilaginibacter sp. HMF7410 genome sequencing and assembly.</title>
        <authorList>
            <person name="Kang H."/>
            <person name="Cha I."/>
            <person name="Kim H."/>
            <person name="Joh K."/>
        </authorList>
    </citation>
    <scope>NUCLEOTIDE SEQUENCE [LARGE SCALE GENOMIC DNA]</scope>
    <source>
        <strain evidence="2 3">HMF7410</strain>
    </source>
</reference>
<dbReference type="Proteomes" id="UP000462014">
    <property type="component" value="Unassembled WGS sequence"/>
</dbReference>
<organism evidence="2 3">
    <name type="scientific">Mucilaginibacter arboris</name>
    <dbReference type="NCBI Taxonomy" id="2682090"/>
    <lineage>
        <taxon>Bacteria</taxon>
        <taxon>Pseudomonadati</taxon>
        <taxon>Bacteroidota</taxon>
        <taxon>Sphingobacteriia</taxon>
        <taxon>Sphingobacteriales</taxon>
        <taxon>Sphingobacteriaceae</taxon>
        <taxon>Mucilaginibacter</taxon>
    </lineage>
</organism>
<sequence length="282" mass="32232">MKKTLVILATIILFSINAFSQAKLKDGILQKVNLEKIYITDDISLHFVSPEPIQYVDLSSKNMLGDMPVKNILRVKYVPNKVKGYGFVNHSLGIVTIVGEKFIAQYDVWYTENQDDVQTQIEILPKNTNPLDVGAIEMSQNDLHLYALQGLKGNTKSHVAKSSAFGMEAQVNNIYTVDDYVFIDVTYTNNTNLKYDIDEFNFKIDDKRITKATNVQSVEIKPVYQLYEKADFKKKYRNIFAFKKFTFPNDKVLSIELSEKQISGRVLNLKVKYSDVLNADTL</sequence>
<dbReference type="Pfam" id="PF13595">
    <property type="entry name" value="DUF4138"/>
    <property type="match status" value="1"/>
</dbReference>
<dbReference type="AlphaFoldDB" id="A0A7K1T0D2"/>
<gene>
    <name evidence="2" type="primary">traN</name>
    <name evidence="2" type="ORF">GO621_15945</name>
</gene>
<keyword evidence="3" id="KW-1185">Reference proteome</keyword>
<keyword evidence="1" id="KW-0732">Signal</keyword>
<dbReference type="RefSeq" id="WP_157568839.1">
    <property type="nucleotide sequence ID" value="NZ_WPIK01000016.1"/>
</dbReference>
<name>A0A7K1T0D2_9SPHI</name>
<comment type="caution">
    <text evidence="2">The sequence shown here is derived from an EMBL/GenBank/DDBJ whole genome shotgun (WGS) entry which is preliminary data.</text>
</comment>
<evidence type="ECO:0000256" key="1">
    <source>
        <dbReference type="SAM" id="SignalP"/>
    </source>
</evidence>
<evidence type="ECO:0000313" key="3">
    <source>
        <dbReference type="Proteomes" id="UP000462014"/>
    </source>
</evidence>